<accession>A0A8J3H498</accession>
<feature type="chain" id="PRO_5035259456" evidence="2">
    <location>
        <begin position="27"/>
        <end position="202"/>
    </location>
</feature>
<dbReference type="GO" id="GO:0019867">
    <property type="term" value="C:outer membrane"/>
    <property type="evidence" value="ECO:0007669"/>
    <property type="project" value="InterPro"/>
</dbReference>
<keyword evidence="2" id="KW-0732">Signal</keyword>
<dbReference type="InterPro" id="IPR011250">
    <property type="entry name" value="OMP/PagP_B-barrel"/>
</dbReference>
<evidence type="ECO:0000313" key="4">
    <source>
        <dbReference type="Proteomes" id="UP000611500"/>
    </source>
</evidence>
<keyword evidence="4" id="KW-1185">Reference proteome</keyword>
<dbReference type="Gene3D" id="2.40.160.20">
    <property type="match status" value="1"/>
</dbReference>
<evidence type="ECO:0000313" key="3">
    <source>
        <dbReference type="EMBL" id="GHG79263.1"/>
    </source>
</evidence>
<dbReference type="AlphaFoldDB" id="A0A8J3H498"/>
<name>A0A8J3H498_9RHOB</name>
<protein>
    <submittedName>
        <fullName evidence="3">Outer membrane protein</fullName>
    </submittedName>
</protein>
<dbReference type="SUPFAM" id="SSF56925">
    <property type="entry name" value="OMPA-like"/>
    <property type="match status" value="1"/>
</dbReference>
<proteinExistence type="inferred from homology"/>
<dbReference type="Pfam" id="PF03922">
    <property type="entry name" value="OmpW"/>
    <property type="match status" value="1"/>
</dbReference>
<dbReference type="EMBL" id="BNAP01000001">
    <property type="protein sequence ID" value="GHG79263.1"/>
    <property type="molecule type" value="Genomic_DNA"/>
</dbReference>
<evidence type="ECO:0000256" key="2">
    <source>
        <dbReference type="SAM" id="SignalP"/>
    </source>
</evidence>
<comment type="caution">
    <text evidence="3">The sequence shown here is derived from an EMBL/GenBank/DDBJ whole genome shotgun (WGS) entry which is preliminary data.</text>
</comment>
<gene>
    <name evidence="3" type="primary">ompW</name>
    <name evidence="3" type="ORF">GCM10010961_01040</name>
</gene>
<reference evidence="3" key="1">
    <citation type="journal article" date="2014" name="Int. J. Syst. Evol. Microbiol.">
        <title>Complete genome sequence of Corynebacterium casei LMG S-19264T (=DSM 44701T), isolated from a smear-ripened cheese.</title>
        <authorList>
            <consortium name="US DOE Joint Genome Institute (JGI-PGF)"/>
            <person name="Walter F."/>
            <person name="Albersmeier A."/>
            <person name="Kalinowski J."/>
            <person name="Ruckert C."/>
        </authorList>
    </citation>
    <scope>NUCLEOTIDE SEQUENCE</scope>
    <source>
        <strain evidence="3">CGMCC 1.7081</strain>
    </source>
</reference>
<evidence type="ECO:0000256" key="1">
    <source>
        <dbReference type="ARBA" id="ARBA00009330"/>
    </source>
</evidence>
<organism evidence="3 4">
    <name type="scientific">Pseudodonghicola xiamenensis</name>
    <dbReference type="NCBI Taxonomy" id="337702"/>
    <lineage>
        <taxon>Bacteria</taxon>
        <taxon>Pseudomonadati</taxon>
        <taxon>Pseudomonadota</taxon>
        <taxon>Alphaproteobacteria</taxon>
        <taxon>Rhodobacterales</taxon>
        <taxon>Paracoccaceae</taxon>
        <taxon>Pseudodonghicola</taxon>
    </lineage>
</organism>
<dbReference type="GO" id="GO:0055085">
    <property type="term" value="P:transmembrane transport"/>
    <property type="evidence" value="ECO:0007669"/>
    <property type="project" value="TreeGrafter"/>
</dbReference>
<sequence>MKRQTAALVATTALAAVLAGPLAAQSQGDWTLGVGLGWVNPKSNNGTLAGAKAEVGDNIRPTFTAEYFFRDNWGIEILAATPFEHNVFLGGSYAAKVKQLPPTVSVNYHIPTQTAFKPFVGLGLNYTTFFDESMAGGGKLSLDDSWGVAVHAGVDYQITDRGAMRFDLRWIDINTDASLNGVNIGSADINPLVVGVSYVHRF</sequence>
<dbReference type="InterPro" id="IPR005618">
    <property type="entry name" value="OMPW"/>
</dbReference>
<dbReference type="PANTHER" id="PTHR36920">
    <property type="match status" value="1"/>
</dbReference>
<comment type="similarity">
    <text evidence="1">Belongs to the OmpW/AlkL family.</text>
</comment>
<dbReference type="RefSeq" id="WP_028091886.1">
    <property type="nucleotide sequence ID" value="NZ_BNAP01000001.1"/>
</dbReference>
<feature type="signal peptide" evidence="2">
    <location>
        <begin position="1"/>
        <end position="26"/>
    </location>
</feature>
<dbReference type="Proteomes" id="UP000611500">
    <property type="component" value="Unassembled WGS sequence"/>
</dbReference>
<reference evidence="3" key="2">
    <citation type="submission" date="2020-09" db="EMBL/GenBank/DDBJ databases">
        <authorList>
            <person name="Sun Q."/>
            <person name="Zhou Y."/>
        </authorList>
    </citation>
    <scope>NUCLEOTIDE SEQUENCE</scope>
    <source>
        <strain evidence="3">CGMCC 1.7081</strain>
    </source>
</reference>
<dbReference type="PANTHER" id="PTHR36920:SF1">
    <property type="entry name" value="OUTER MEMBRANE PROTEIN W"/>
    <property type="match status" value="1"/>
</dbReference>